<evidence type="ECO:0000256" key="3">
    <source>
        <dbReference type="ARBA" id="ARBA00022840"/>
    </source>
</evidence>
<protein>
    <recommendedName>
        <fullName evidence="8">Kinesin motor domain-containing protein</fullName>
    </recommendedName>
</protein>
<evidence type="ECO:0000256" key="7">
    <source>
        <dbReference type="SAM" id="MobiDB-lite"/>
    </source>
</evidence>
<comment type="caution">
    <text evidence="5">Lacks conserved residue(s) required for the propagation of feature annotation.</text>
</comment>
<dbReference type="AlphaFoldDB" id="A0A8K0NX96"/>
<organism evidence="9 10">
    <name type="scientific">Ladona fulva</name>
    <name type="common">Scarce chaser dragonfly</name>
    <name type="synonym">Libellula fulva</name>
    <dbReference type="NCBI Taxonomy" id="123851"/>
    <lineage>
        <taxon>Eukaryota</taxon>
        <taxon>Metazoa</taxon>
        <taxon>Ecdysozoa</taxon>
        <taxon>Arthropoda</taxon>
        <taxon>Hexapoda</taxon>
        <taxon>Insecta</taxon>
        <taxon>Pterygota</taxon>
        <taxon>Palaeoptera</taxon>
        <taxon>Odonata</taxon>
        <taxon>Epiprocta</taxon>
        <taxon>Anisoptera</taxon>
        <taxon>Libelluloidea</taxon>
        <taxon>Libellulidae</taxon>
        <taxon>Ladona</taxon>
    </lineage>
</organism>
<dbReference type="GO" id="GO:0005524">
    <property type="term" value="F:ATP binding"/>
    <property type="evidence" value="ECO:0007669"/>
    <property type="project" value="UniProtKB-KW"/>
</dbReference>
<reference evidence="9" key="2">
    <citation type="submission" date="2017-10" db="EMBL/GenBank/DDBJ databases">
        <title>Ladona fulva Genome sequencing and assembly.</title>
        <authorList>
            <person name="Murali S."/>
            <person name="Richards S."/>
            <person name="Bandaranaike D."/>
            <person name="Bellair M."/>
            <person name="Blankenburg K."/>
            <person name="Chao H."/>
            <person name="Dinh H."/>
            <person name="Doddapaneni H."/>
            <person name="Dugan-Rocha S."/>
            <person name="Elkadiri S."/>
            <person name="Gnanaolivu R."/>
            <person name="Hernandez B."/>
            <person name="Skinner E."/>
            <person name="Javaid M."/>
            <person name="Lee S."/>
            <person name="Li M."/>
            <person name="Ming W."/>
            <person name="Munidasa M."/>
            <person name="Muniz J."/>
            <person name="Nguyen L."/>
            <person name="Hughes D."/>
            <person name="Osuji N."/>
            <person name="Pu L.-L."/>
            <person name="Puazo M."/>
            <person name="Qu C."/>
            <person name="Quiroz J."/>
            <person name="Raj R."/>
            <person name="Weissenberger G."/>
            <person name="Xin Y."/>
            <person name="Zou X."/>
            <person name="Han Y."/>
            <person name="Worley K."/>
            <person name="Muzny D."/>
            <person name="Gibbs R."/>
        </authorList>
    </citation>
    <scope>NUCLEOTIDE SEQUENCE</scope>
    <source>
        <strain evidence="9">Sampled in the wild</strain>
    </source>
</reference>
<dbReference type="PROSITE" id="PS50067">
    <property type="entry name" value="KINESIN_MOTOR_2"/>
    <property type="match status" value="1"/>
</dbReference>
<dbReference type="EMBL" id="KZ308222">
    <property type="protein sequence ID" value="KAG8225097.1"/>
    <property type="molecule type" value="Genomic_DNA"/>
</dbReference>
<dbReference type="InterPro" id="IPR056533">
    <property type="entry name" value="KIF21A/B_hel_1"/>
</dbReference>
<evidence type="ECO:0000256" key="4">
    <source>
        <dbReference type="ARBA" id="ARBA00023212"/>
    </source>
</evidence>
<sequence length="421" mass="47119">MLALGNVISALGDKSKRALHVPYRDSKLTRLLQDSLGGNSRTVMIACVSPSDRDFMETLNTLKYANRARNIKNRVTINQDKSSRTICLLRQEIQLLQLELMEYKQGKRVVGADGTESVNDMFYENNMLQNENSNLRLRIKAMQETIDTLSSRNTQILAEKAAGAWINSGGDSDVSEMIQAYVKEIEELRAKLLESEFVCQQLRKNAANIRSPTSAMRPFGTSSHVAMSGGYDISFGDMPSVGELIEKAKMDVKRDMQQLKQQFKSKKVAKNLAENMTEEGGANGSGRNGVAEEGREEKGSAEERSEEGDEEEDADKGEEESGESDSEERGGGDESESDSESDKAEDGEISEEVSAQYGMELAELTSEINIKQKLIEELELSQRRLQSMRAHYEDKLTQLQKRIQDTQEERDKVLASITEHY</sequence>
<keyword evidence="10" id="KW-1185">Reference proteome</keyword>
<dbReference type="GO" id="GO:0007052">
    <property type="term" value="P:mitotic spindle organization"/>
    <property type="evidence" value="ECO:0007669"/>
    <property type="project" value="TreeGrafter"/>
</dbReference>
<keyword evidence="6" id="KW-0175">Coiled coil</keyword>
<dbReference type="GO" id="GO:0005875">
    <property type="term" value="C:microtubule associated complex"/>
    <property type="evidence" value="ECO:0007669"/>
    <property type="project" value="TreeGrafter"/>
</dbReference>
<keyword evidence="3" id="KW-0067">ATP-binding</keyword>
<keyword evidence="4" id="KW-0206">Cytoskeleton</keyword>
<dbReference type="GO" id="GO:0051231">
    <property type="term" value="P:spindle elongation"/>
    <property type="evidence" value="ECO:0007669"/>
    <property type="project" value="TreeGrafter"/>
</dbReference>
<feature type="compositionally biased region" description="Acidic residues" evidence="7">
    <location>
        <begin position="304"/>
        <end position="326"/>
    </location>
</feature>
<dbReference type="InterPro" id="IPR027417">
    <property type="entry name" value="P-loop_NTPase"/>
</dbReference>
<evidence type="ECO:0000259" key="8">
    <source>
        <dbReference type="PROSITE" id="PS50067"/>
    </source>
</evidence>
<comment type="caution">
    <text evidence="9">The sequence shown here is derived from an EMBL/GenBank/DDBJ whole genome shotgun (WGS) entry which is preliminary data.</text>
</comment>
<dbReference type="SUPFAM" id="SSF52540">
    <property type="entry name" value="P-loop containing nucleoside triphosphate hydrolases"/>
    <property type="match status" value="1"/>
</dbReference>
<evidence type="ECO:0000313" key="9">
    <source>
        <dbReference type="EMBL" id="KAG8225097.1"/>
    </source>
</evidence>
<dbReference type="GO" id="GO:0007018">
    <property type="term" value="P:microtubule-based movement"/>
    <property type="evidence" value="ECO:0007669"/>
    <property type="project" value="InterPro"/>
</dbReference>
<keyword evidence="4" id="KW-0963">Cytoplasm</keyword>
<dbReference type="GO" id="GO:0003777">
    <property type="term" value="F:microtubule motor activity"/>
    <property type="evidence" value="ECO:0007669"/>
    <property type="project" value="InterPro"/>
</dbReference>
<dbReference type="Gene3D" id="3.40.850.10">
    <property type="entry name" value="Kinesin motor domain"/>
    <property type="match status" value="1"/>
</dbReference>
<feature type="domain" description="Kinesin motor" evidence="8">
    <location>
        <begin position="1"/>
        <end position="71"/>
    </location>
</feature>
<feature type="region of interest" description="Disordered" evidence="7">
    <location>
        <begin position="274"/>
        <end position="357"/>
    </location>
</feature>
<proteinExistence type="inferred from homology"/>
<gene>
    <name evidence="9" type="ORF">J437_LFUL000076</name>
</gene>
<evidence type="ECO:0000256" key="6">
    <source>
        <dbReference type="SAM" id="Coils"/>
    </source>
</evidence>
<dbReference type="InterPro" id="IPR036961">
    <property type="entry name" value="Kinesin_motor_dom_sf"/>
</dbReference>
<evidence type="ECO:0000313" key="10">
    <source>
        <dbReference type="Proteomes" id="UP000792457"/>
    </source>
</evidence>
<dbReference type="OrthoDB" id="3176171at2759"/>
<comment type="similarity">
    <text evidence="5">Belongs to the TRAFAC class myosin-kinesin ATPase superfamily. Kinesin family.</text>
</comment>
<accession>A0A8K0NX96</accession>
<dbReference type="PANTHER" id="PTHR47969">
    <property type="entry name" value="CHROMOSOME-ASSOCIATED KINESIN KIF4A-RELATED"/>
    <property type="match status" value="1"/>
</dbReference>
<dbReference type="Pfam" id="PF25764">
    <property type="entry name" value="KIF21A_4th"/>
    <property type="match status" value="1"/>
</dbReference>
<dbReference type="Pfam" id="PF00225">
    <property type="entry name" value="Kinesin"/>
    <property type="match status" value="1"/>
</dbReference>
<feature type="coiled-coil region" evidence="6">
    <location>
        <begin position="361"/>
        <end position="416"/>
    </location>
</feature>
<feature type="coiled-coil region" evidence="6">
    <location>
        <begin position="125"/>
        <end position="152"/>
    </location>
</feature>
<dbReference type="InterPro" id="IPR027640">
    <property type="entry name" value="Kinesin-like_fam"/>
</dbReference>
<dbReference type="Proteomes" id="UP000792457">
    <property type="component" value="Unassembled WGS sequence"/>
</dbReference>
<evidence type="ECO:0000256" key="5">
    <source>
        <dbReference type="PROSITE-ProRule" id="PRU00283"/>
    </source>
</evidence>
<feature type="compositionally biased region" description="Basic and acidic residues" evidence="7">
    <location>
        <begin position="290"/>
        <end position="303"/>
    </location>
</feature>
<dbReference type="GO" id="GO:0008017">
    <property type="term" value="F:microtubule binding"/>
    <property type="evidence" value="ECO:0007669"/>
    <property type="project" value="InterPro"/>
</dbReference>
<evidence type="ECO:0000256" key="2">
    <source>
        <dbReference type="ARBA" id="ARBA00022741"/>
    </source>
</evidence>
<comment type="subcellular location">
    <subcellularLocation>
        <location evidence="1">Cytoplasm</location>
        <location evidence="1">Cytoskeleton</location>
    </subcellularLocation>
</comment>
<dbReference type="Pfam" id="PF23204">
    <property type="entry name" value="KIF21A_2nd"/>
    <property type="match status" value="1"/>
</dbReference>
<keyword evidence="2" id="KW-0547">Nucleotide-binding</keyword>
<dbReference type="PANTHER" id="PTHR47969:SF28">
    <property type="entry name" value="KINESIN-LIKE PROTEIN KIF21B"/>
    <property type="match status" value="1"/>
</dbReference>
<name>A0A8K0NX96_LADFU</name>
<dbReference type="SMART" id="SM00129">
    <property type="entry name" value="KISc"/>
    <property type="match status" value="1"/>
</dbReference>
<dbReference type="InterPro" id="IPR001752">
    <property type="entry name" value="Kinesin_motor_dom"/>
</dbReference>
<reference evidence="9" key="1">
    <citation type="submission" date="2013-04" db="EMBL/GenBank/DDBJ databases">
        <authorList>
            <person name="Qu J."/>
            <person name="Murali S.C."/>
            <person name="Bandaranaike D."/>
            <person name="Bellair M."/>
            <person name="Blankenburg K."/>
            <person name="Chao H."/>
            <person name="Dinh H."/>
            <person name="Doddapaneni H."/>
            <person name="Downs B."/>
            <person name="Dugan-Rocha S."/>
            <person name="Elkadiri S."/>
            <person name="Gnanaolivu R.D."/>
            <person name="Hernandez B."/>
            <person name="Javaid M."/>
            <person name="Jayaseelan J.C."/>
            <person name="Lee S."/>
            <person name="Li M."/>
            <person name="Ming W."/>
            <person name="Munidasa M."/>
            <person name="Muniz J."/>
            <person name="Nguyen L."/>
            <person name="Ongeri F."/>
            <person name="Osuji N."/>
            <person name="Pu L.-L."/>
            <person name="Puazo M."/>
            <person name="Qu C."/>
            <person name="Quiroz J."/>
            <person name="Raj R."/>
            <person name="Weissenberger G."/>
            <person name="Xin Y."/>
            <person name="Zou X."/>
            <person name="Han Y."/>
            <person name="Richards S."/>
            <person name="Worley K."/>
            <person name="Muzny D."/>
            <person name="Gibbs R."/>
        </authorList>
    </citation>
    <scope>NUCLEOTIDE SEQUENCE</scope>
    <source>
        <strain evidence="9">Sampled in the wild</strain>
    </source>
</reference>
<evidence type="ECO:0000256" key="1">
    <source>
        <dbReference type="ARBA" id="ARBA00004245"/>
    </source>
</evidence>